<proteinExistence type="predicted"/>
<gene>
    <name evidence="1" type="ORF">Q8A64_00705</name>
</gene>
<dbReference type="Proteomes" id="UP001225596">
    <property type="component" value="Unassembled WGS sequence"/>
</dbReference>
<accession>A0ABU1BIT4</accession>
<comment type="caution">
    <text evidence="1">The sequence shown here is derived from an EMBL/GenBank/DDBJ whole genome shotgun (WGS) entry which is preliminary data.</text>
</comment>
<dbReference type="EMBL" id="JAUYVH010000001">
    <property type="protein sequence ID" value="MDQ9168922.1"/>
    <property type="molecule type" value="Genomic_DNA"/>
</dbReference>
<dbReference type="Gene3D" id="2.60.40.1080">
    <property type="match status" value="1"/>
</dbReference>
<name>A0ABU1BIT4_9BURK</name>
<evidence type="ECO:0008006" key="3">
    <source>
        <dbReference type="Google" id="ProtNLM"/>
    </source>
</evidence>
<dbReference type="PROSITE" id="PS00430">
    <property type="entry name" value="TONB_DEPENDENT_REC_1"/>
    <property type="match status" value="1"/>
</dbReference>
<dbReference type="PROSITE" id="PS51257">
    <property type="entry name" value="PROKAR_LIPOPROTEIN"/>
    <property type="match status" value="1"/>
</dbReference>
<dbReference type="RefSeq" id="WP_338434753.1">
    <property type="nucleotide sequence ID" value="NZ_JAUYVH010000001.1"/>
</dbReference>
<keyword evidence="2" id="KW-1185">Reference proteome</keyword>
<sequence length="336" mass="34245">MKKAASQNMKMGLLAVTFGLTACGGGGSSERDEILASACENGNASACGQVKNNSNVGSNGGTPSALYTTAPSAITLTAGRPATYTVGGGVAPYRVTSSNTVTVTATIQGSTLTINPVATSEPRESGGFDPTNIVVTDATGKSTAIAVTVPIRGQGMQLSVLPRLLTIGDCVTNIPFVFSGGTPPFRILTTDNEAISVTAVQQLGNDHYYLATIGPVGTWITPLVHTLTVLDSQSRAAVTEITIPAFLGHTSCPDNGPLLQAIPSSANAHVSQILTFELRGGDGTFSPPTSSNDSIASVVSQTGASFMVQARSPGTALITVASGDGQRANIRFIVMP</sequence>
<organism evidence="1 2">
    <name type="scientific">Keguizhuia sedimenti</name>
    <dbReference type="NCBI Taxonomy" id="3064264"/>
    <lineage>
        <taxon>Bacteria</taxon>
        <taxon>Pseudomonadati</taxon>
        <taxon>Pseudomonadota</taxon>
        <taxon>Betaproteobacteria</taxon>
        <taxon>Burkholderiales</taxon>
        <taxon>Oxalobacteraceae</taxon>
        <taxon>Keguizhuia</taxon>
    </lineage>
</organism>
<dbReference type="InterPro" id="IPR010916">
    <property type="entry name" value="TonB_box_CS"/>
</dbReference>
<evidence type="ECO:0000313" key="1">
    <source>
        <dbReference type="EMBL" id="MDQ9168922.1"/>
    </source>
</evidence>
<reference evidence="1 2" key="1">
    <citation type="submission" date="2023-08" db="EMBL/GenBank/DDBJ databases">
        <title>Oxalobacteraceae gen .nov., isolated from river sludge outside the plant.</title>
        <authorList>
            <person name="Zhao S.Y."/>
        </authorList>
    </citation>
    <scope>NUCLEOTIDE SEQUENCE [LARGE SCALE GENOMIC DNA]</scope>
    <source>
        <strain evidence="1 2">R-40</strain>
    </source>
</reference>
<protein>
    <recommendedName>
        <fullName evidence="3">BIG2 domain-containing protein</fullName>
    </recommendedName>
</protein>
<evidence type="ECO:0000313" key="2">
    <source>
        <dbReference type="Proteomes" id="UP001225596"/>
    </source>
</evidence>